<dbReference type="EnsemblMetazoa" id="GAUT006172-RA">
    <property type="protein sequence ID" value="GAUT006172-PA"/>
    <property type="gene ID" value="GAUT006172"/>
</dbReference>
<keyword evidence="1" id="KW-0808">Transferase</keyword>
<dbReference type="GO" id="GO:0006099">
    <property type="term" value="P:tricarboxylic acid cycle"/>
    <property type="evidence" value="ECO:0007669"/>
    <property type="project" value="TreeGrafter"/>
</dbReference>
<sequence length="217" mass="24972">MFTRTTWIKLQPFMIRDIAMEKALQQLIQNWFERLTSQHEDGNVSAHTVHLVSSCLSNPYLPFDVGMNALAGPLHGLANRKALIWLQIGEDPSKHKLREYTSKTAELGQLLPGYGHAALRKMDLRCICQRAFTLTHLPYEQVFRLNDNIDVYAKQKPFTGILSLRIYLKEESCCQFFIHYYNNANKSVFLLTSSKLQLPFLHGNHILPQIWEKAGQG</sequence>
<reference evidence="2" key="1">
    <citation type="submission" date="2020-05" db="UniProtKB">
        <authorList>
            <consortium name="EnsemblMetazoa"/>
        </authorList>
    </citation>
    <scope>IDENTIFICATION</scope>
    <source>
        <strain evidence="2">TTRI</strain>
    </source>
</reference>
<dbReference type="STRING" id="7395.A0A1A9UIP3"/>
<comment type="similarity">
    <text evidence="1">Belongs to the citrate synthase family.</text>
</comment>
<dbReference type="GO" id="GO:0005759">
    <property type="term" value="C:mitochondrial matrix"/>
    <property type="evidence" value="ECO:0007669"/>
    <property type="project" value="TreeGrafter"/>
</dbReference>
<dbReference type="PANTHER" id="PTHR11739">
    <property type="entry name" value="CITRATE SYNTHASE"/>
    <property type="match status" value="1"/>
</dbReference>
<protein>
    <recommendedName>
        <fullName evidence="1">Citrate synthase</fullName>
    </recommendedName>
</protein>
<evidence type="ECO:0000313" key="2">
    <source>
        <dbReference type="EnsemblMetazoa" id="GAUT006172-PA"/>
    </source>
</evidence>
<dbReference type="InterPro" id="IPR016142">
    <property type="entry name" value="Citrate_synth-like_lrg_a-sub"/>
</dbReference>
<evidence type="ECO:0000313" key="3">
    <source>
        <dbReference type="Proteomes" id="UP000078200"/>
    </source>
</evidence>
<proteinExistence type="inferred from homology"/>
<dbReference type="Gene3D" id="1.10.230.10">
    <property type="entry name" value="Cytochrome P450-Terp, domain 2"/>
    <property type="match status" value="1"/>
</dbReference>
<dbReference type="AlphaFoldDB" id="A0A1A9UIP3"/>
<dbReference type="VEuPathDB" id="VectorBase:GAUT006172"/>
<dbReference type="SUPFAM" id="SSF48256">
    <property type="entry name" value="Citrate synthase"/>
    <property type="match status" value="1"/>
</dbReference>
<dbReference type="InterPro" id="IPR036969">
    <property type="entry name" value="Citrate_synthase_sf"/>
</dbReference>
<name>A0A1A9UIP3_GLOAU</name>
<dbReference type="PRINTS" id="PR00143">
    <property type="entry name" value="CITRTSNTHASE"/>
</dbReference>
<dbReference type="InterPro" id="IPR002020">
    <property type="entry name" value="Citrate_synthase"/>
</dbReference>
<accession>A0A1A9UIP3</accession>
<evidence type="ECO:0000256" key="1">
    <source>
        <dbReference type="RuleBase" id="RU000441"/>
    </source>
</evidence>
<dbReference type="Proteomes" id="UP000078200">
    <property type="component" value="Unassembled WGS sequence"/>
</dbReference>
<keyword evidence="3" id="KW-1185">Reference proteome</keyword>
<dbReference type="Gene3D" id="1.10.580.10">
    <property type="entry name" value="Citrate Synthase, domain 1"/>
    <property type="match status" value="1"/>
</dbReference>
<dbReference type="GO" id="GO:0046912">
    <property type="term" value="F:acyltransferase activity, acyl groups converted into alkyl on transfer"/>
    <property type="evidence" value="ECO:0007669"/>
    <property type="project" value="InterPro"/>
</dbReference>
<dbReference type="InterPro" id="IPR016143">
    <property type="entry name" value="Citrate_synth-like_sm_a-sub"/>
</dbReference>
<organism evidence="2 3">
    <name type="scientific">Glossina austeni</name>
    <name type="common">Savannah tsetse fly</name>
    <dbReference type="NCBI Taxonomy" id="7395"/>
    <lineage>
        <taxon>Eukaryota</taxon>
        <taxon>Metazoa</taxon>
        <taxon>Ecdysozoa</taxon>
        <taxon>Arthropoda</taxon>
        <taxon>Hexapoda</taxon>
        <taxon>Insecta</taxon>
        <taxon>Pterygota</taxon>
        <taxon>Neoptera</taxon>
        <taxon>Endopterygota</taxon>
        <taxon>Diptera</taxon>
        <taxon>Brachycera</taxon>
        <taxon>Muscomorpha</taxon>
        <taxon>Hippoboscoidea</taxon>
        <taxon>Glossinidae</taxon>
        <taxon>Glossina</taxon>
    </lineage>
</organism>
<dbReference type="Pfam" id="PF00285">
    <property type="entry name" value="Citrate_synt"/>
    <property type="match status" value="1"/>
</dbReference>
<dbReference type="GO" id="GO:0005975">
    <property type="term" value="P:carbohydrate metabolic process"/>
    <property type="evidence" value="ECO:0007669"/>
    <property type="project" value="TreeGrafter"/>
</dbReference>
<dbReference type="PANTHER" id="PTHR11739:SF8">
    <property type="entry name" value="CITRATE SYNTHASE, MITOCHONDRIAL"/>
    <property type="match status" value="1"/>
</dbReference>